<evidence type="ECO:0000313" key="9">
    <source>
        <dbReference type="EMBL" id="AWB21628.1"/>
    </source>
</evidence>
<dbReference type="Pfam" id="PF00067">
    <property type="entry name" value="p450"/>
    <property type="match status" value="1"/>
</dbReference>
<accession>A0A2R4WJA6</accession>
<sequence length="420" mass="46404">MTDAPDGTLFTQIRDPANRADPYPLYARLRAQPVARQDDGSDDGTWVASGYAAIRALLHDPRVSSEDLPPAEHPPTGNPVKDWIVNPLKDWITDRHRPFIFRDPPDHGALRRQVMSQLTIARVRGMKRRTEALVAQCLDRCAGCRRFDLVDDLAYPLPVTVICELLGVPREDEPRFHAWATQLATALEPESRHDEALRARNTETFDAIASYMRDLIREKRRAPADDLLSGLATAKDPQVGRMSGPDLVATAILLLIAGHETTVNLITNGMLTLLRHPAELARLRADPERAPLVIEELLRYEPPVHFRTRLTRAPIPVAGTVIPAGVPLVLLFAAGNRDPARFPDPDRFDPDREDNQHFGFGGALHYCVGAPLARIEAEAALTALAARLSAPRLAEDPPPYRPGASLRGPKRLLLQIDGIG</sequence>
<dbReference type="OrthoDB" id="9801155at2"/>
<reference evidence="9 10" key="1">
    <citation type="submission" date="2018-04" db="EMBL/GenBank/DDBJ databases">
        <title>Methylobacterium sp. PR1016A genome.</title>
        <authorList>
            <person name="Park W."/>
        </authorList>
    </citation>
    <scope>NUCLEOTIDE SEQUENCE [LARGE SCALE GENOMIC DNA]</scope>
    <source>
        <strain evidence="9 10">PR1016A</strain>
    </source>
</reference>
<evidence type="ECO:0000256" key="8">
    <source>
        <dbReference type="ARBA" id="ARBA00043906"/>
    </source>
</evidence>
<dbReference type="Proteomes" id="UP000244755">
    <property type="component" value="Chromosome 1"/>
</dbReference>
<dbReference type="SUPFAM" id="SSF48264">
    <property type="entry name" value="Cytochrome P450"/>
    <property type="match status" value="1"/>
</dbReference>
<dbReference type="InterPro" id="IPR001128">
    <property type="entry name" value="Cyt_P450"/>
</dbReference>
<evidence type="ECO:0000256" key="4">
    <source>
        <dbReference type="ARBA" id="ARBA00022723"/>
    </source>
</evidence>
<dbReference type="InterPro" id="IPR036396">
    <property type="entry name" value="Cyt_P450_sf"/>
</dbReference>
<keyword evidence="6" id="KW-0408">Iron</keyword>
<evidence type="ECO:0000313" key="10">
    <source>
        <dbReference type="Proteomes" id="UP000244755"/>
    </source>
</evidence>
<evidence type="ECO:0000256" key="3">
    <source>
        <dbReference type="ARBA" id="ARBA00022617"/>
    </source>
</evidence>
<dbReference type="GO" id="GO:0016705">
    <property type="term" value="F:oxidoreductase activity, acting on paired donors, with incorporation or reduction of molecular oxygen"/>
    <property type="evidence" value="ECO:0007669"/>
    <property type="project" value="InterPro"/>
</dbReference>
<evidence type="ECO:0000256" key="5">
    <source>
        <dbReference type="ARBA" id="ARBA00023002"/>
    </source>
</evidence>
<keyword evidence="10" id="KW-1185">Reference proteome</keyword>
<dbReference type="GO" id="GO:0005506">
    <property type="term" value="F:iron ion binding"/>
    <property type="evidence" value="ECO:0007669"/>
    <property type="project" value="InterPro"/>
</dbReference>
<organism evidence="9 10">
    <name type="scientific">Methylobacterium currus</name>
    <dbReference type="NCBI Taxonomy" id="2051553"/>
    <lineage>
        <taxon>Bacteria</taxon>
        <taxon>Pseudomonadati</taxon>
        <taxon>Pseudomonadota</taxon>
        <taxon>Alphaproteobacteria</taxon>
        <taxon>Hyphomicrobiales</taxon>
        <taxon>Methylobacteriaceae</taxon>
        <taxon>Methylobacterium</taxon>
    </lineage>
</organism>
<evidence type="ECO:0000256" key="1">
    <source>
        <dbReference type="ARBA" id="ARBA00001971"/>
    </source>
</evidence>
<dbReference type="Gene3D" id="1.10.630.10">
    <property type="entry name" value="Cytochrome P450"/>
    <property type="match status" value="1"/>
</dbReference>
<name>A0A2R4WJA6_9HYPH</name>
<evidence type="ECO:0000256" key="2">
    <source>
        <dbReference type="ARBA" id="ARBA00010617"/>
    </source>
</evidence>
<dbReference type="CDD" id="cd20625">
    <property type="entry name" value="CYP164-like"/>
    <property type="match status" value="1"/>
</dbReference>
<comment type="cofactor">
    <cofactor evidence="1">
        <name>heme</name>
        <dbReference type="ChEBI" id="CHEBI:30413"/>
    </cofactor>
</comment>
<evidence type="ECO:0000256" key="7">
    <source>
        <dbReference type="ARBA" id="ARBA00023033"/>
    </source>
</evidence>
<gene>
    <name evidence="9" type="ORF">DA075_12445</name>
</gene>
<dbReference type="PANTHER" id="PTHR46696:SF1">
    <property type="entry name" value="CYTOCHROME P450 YJIB-RELATED"/>
    <property type="match status" value="1"/>
</dbReference>
<dbReference type="GO" id="GO:0004497">
    <property type="term" value="F:monooxygenase activity"/>
    <property type="evidence" value="ECO:0007669"/>
    <property type="project" value="UniProtKB-KW"/>
</dbReference>
<dbReference type="PRINTS" id="PR00359">
    <property type="entry name" value="BP450"/>
</dbReference>
<keyword evidence="7" id="KW-0503">Monooxygenase</keyword>
<dbReference type="InterPro" id="IPR002397">
    <property type="entry name" value="Cyt_P450_B"/>
</dbReference>
<dbReference type="GO" id="GO:0020037">
    <property type="term" value="F:heme binding"/>
    <property type="evidence" value="ECO:0007669"/>
    <property type="project" value="InterPro"/>
</dbReference>
<dbReference type="AlphaFoldDB" id="A0A2R4WJA6"/>
<keyword evidence="3" id="KW-0349">Heme</keyword>
<comment type="similarity">
    <text evidence="2">Belongs to the cytochrome P450 family.</text>
</comment>
<dbReference type="FunFam" id="1.10.630.10:FF:000018">
    <property type="entry name" value="Cytochrome P450 monooxygenase"/>
    <property type="match status" value="1"/>
</dbReference>
<dbReference type="KEGG" id="mee:DA075_12445"/>
<evidence type="ECO:0000256" key="6">
    <source>
        <dbReference type="ARBA" id="ARBA00023004"/>
    </source>
</evidence>
<proteinExistence type="inferred from homology"/>
<dbReference type="EMBL" id="CP028843">
    <property type="protein sequence ID" value="AWB21628.1"/>
    <property type="molecule type" value="Genomic_DNA"/>
</dbReference>
<protein>
    <submittedName>
        <fullName evidence="9">Cytochrome P450</fullName>
    </submittedName>
</protein>
<keyword evidence="5" id="KW-0560">Oxidoreductase</keyword>
<keyword evidence="4" id="KW-0479">Metal-binding</keyword>
<dbReference type="PANTHER" id="PTHR46696">
    <property type="entry name" value="P450, PUTATIVE (EUROFUNG)-RELATED"/>
    <property type="match status" value="1"/>
</dbReference>
<dbReference type="RefSeq" id="WP_099953501.1">
    <property type="nucleotide sequence ID" value="NZ_CP028843.1"/>
</dbReference>
<comment type="function">
    <text evidence="8">Cytochromes P450 are a group of heme-thiolate monooxygenases. They oxidize a variety of structurally unrelated compounds, including steroids, fatty acids, and xenobiotics.</text>
</comment>